<evidence type="ECO:0000313" key="4">
    <source>
        <dbReference type="Proteomes" id="UP000319576"/>
    </source>
</evidence>
<feature type="signal peptide" evidence="2">
    <location>
        <begin position="1"/>
        <end position="26"/>
    </location>
</feature>
<organism evidence="3 4">
    <name type="scientific">Urbifossiella limnaea</name>
    <dbReference type="NCBI Taxonomy" id="2528023"/>
    <lineage>
        <taxon>Bacteria</taxon>
        <taxon>Pseudomonadati</taxon>
        <taxon>Planctomycetota</taxon>
        <taxon>Planctomycetia</taxon>
        <taxon>Gemmatales</taxon>
        <taxon>Gemmataceae</taxon>
        <taxon>Urbifossiella</taxon>
    </lineage>
</organism>
<dbReference type="EMBL" id="CP036273">
    <property type="protein sequence ID" value="QDU22063.1"/>
    <property type="molecule type" value="Genomic_DNA"/>
</dbReference>
<keyword evidence="2" id="KW-0732">Signal</keyword>
<dbReference type="RefSeq" id="WP_145241479.1">
    <property type="nucleotide sequence ID" value="NZ_CP036273.1"/>
</dbReference>
<evidence type="ECO:0000256" key="1">
    <source>
        <dbReference type="SAM" id="MobiDB-lite"/>
    </source>
</evidence>
<dbReference type="KEGG" id="uli:ETAA1_40380"/>
<keyword evidence="4" id="KW-1185">Reference proteome</keyword>
<evidence type="ECO:0000256" key="2">
    <source>
        <dbReference type="SAM" id="SignalP"/>
    </source>
</evidence>
<gene>
    <name evidence="3" type="ORF">ETAA1_40380</name>
</gene>
<feature type="region of interest" description="Disordered" evidence="1">
    <location>
        <begin position="25"/>
        <end position="47"/>
    </location>
</feature>
<proteinExistence type="predicted"/>
<name>A0A517XX33_9BACT</name>
<dbReference type="Proteomes" id="UP000319576">
    <property type="component" value="Chromosome"/>
</dbReference>
<evidence type="ECO:0000313" key="3">
    <source>
        <dbReference type="EMBL" id="QDU22063.1"/>
    </source>
</evidence>
<accession>A0A517XX33</accession>
<sequence length="145" mass="15029" precursor="true">MSRRTLPRAVVAGLLVAALGGPVAGKAPNPWRGESTTLPTAPAPRPVMKPTRQLIIGIGINSTSGLTGSVEVRGLSRAEPVESAPMPLRVEHRSRPVALPPLPETTPALPTITSSGVVPAGYVRVPEYMPPPKPLPVRAIPPAAP</sequence>
<feature type="chain" id="PRO_5022103639" evidence="2">
    <location>
        <begin position="27"/>
        <end position="145"/>
    </location>
</feature>
<dbReference type="AlphaFoldDB" id="A0A517XX33"/>
<reference evidence="3 4" key="1">
    <citation type="submission" date="2019-02" db="EMBL/GenBank/DDBJ databases">
        <title>Deep-cultivation of Planctomycetes and their phenomic and genomic characterization uncovers novel biology.</title>
        <authorList>
            <person name="Wiegand S."/>
            <person name="Jogler M."/>
            <person name="Boedeker C."/>
            <person name="Pinto D."/>
            <person name="Vollmers J."/>
            <person name="Rivas-Marin E."/>
            <person name="Kohn T."/>
            <person name="Peeters S.H."/>
            <person name="Heuer A."/>
            <person name="Rast P."/>
            <person name="Oberbeckmann S."/>
            <person name="Bunk B."/>
            <person name="Jeske O."/>
            <person name="Meyerdierks A."/>
            <person name="Storesund J.E."/>
            <person name="Kallscheuer N."/>
            <person name="Luecker S."/>
            <person name="Lage O.M."/>
            <person name="Pohl T."/>
            <person name="Merkel B.J."/>
            <person name="Hornburger P."/>
            <person name="Mueller R.-W."/>
            <person name="Bruemmer F."/>
            <person name="Labrenz M."/>
            <person name="Spormann A.M."/>
            <person name="Op den Camp H."/>
            <person name="Overmann J."/>
            <person name="Amann R."/>
            <person name="Jetten M.S.M."/>
            <person name="Mascher T."/>
            <person name="Medema M.H."/>
            <person name="Devos D.P."/>
            <person name="Kaster A.-K."/>
            <person name="Ovreas L."/>
            <person name="Rohde M."/>
            <person name="Galperin M.Y."/>
            <person name="Jogler C."/>
        </authorList>
    </citation>
    <scope>NUCLEOTIDE SEQUENCE [LARGE SCALE GENOMIC DNA]</scope>
    <source>
        <strain evidence="3 4">ETA_A1</strain>
    </source>
</reference>
<feature type="region of interest" description="Disordered" evidence="1">
    <location>
        <begin position="95"/>
        <end position="115"/>
    </location>
</feature>
<protein>
    <submittedName>
        <fullName evidence="3">Uncharacterized protein</fullName>
    </submittedName>
</protein>